<gene>
    <name evidence="2" type="ORF">UFOVP181_43</name>
    <name evidence="1" type="ORF">UFOVP57_119</name>
</gene>
<organism evidence="1">
    <name type="scientific">uncultured Caudovirales phage</name>
    <dbReference type="NCBI Taxonomy" id="2100421"/>
    <lineage>
        <taxon>Viruses</taxon>
        <taxon>Duplodnaviria</taxon>
        <taxon>Heunggongvirae</taxon>
        <taxon>Uroviricota</taxon>
        <taxon>Caudoviricetes</taxon>
        <taxon>Peduoviridae</taxon>
        <taxon>Maltschvirus</taxon>
        <taxon>Maltschvirus maltsch</taxon>
    </lineage>
</organism>
<proteinExistence type="predicted"/>
<name>A0A6J5KVL9_9CAUD</name>
<evidence type="ECO:0000313" key="1">
    <source>
        <dbReference type="EMBL" id="CAB4125412.1"/>
    </source>
</evidence>
<protein>
    <submittedName>
        <fullName evidence="1">Uncharacterized protein</fullName>
    </submittedName>
</protein>
<accession>A0A6J5KVL9</accession>
<sequence length="70" mass="7973">MTDEQMDSMVAKLDKLIMEYPDCAPHNIAGVLLSRVTLLMTMDPETGKGLVRYVWEKLDEIQQSDPSNFL</sequence>
<evidence type="ECO:0000313" key="2">
    <source>
        <dbReference type="EMBL" id="CAB5208483.1"/>
    </source>
</evidence>
<dbReference type="EMBL" id="LR798231">
    <property type="protein sequence ID" value="CAB5208483.1"/>
    <property type="molecule type" value="Genomic_DNA"/>
</dbReference>
<dbReference type="EMBL" id="LR796187">
    <property type="protein sequence ID" value="CAB4125412.1"/>
    <property type="molecule type" value="Genomic_DNA"/>
</dbReference>
<reference evidence="1" key="1">
    <citation type="submission" date="2020-04" db="EMBL/GenBank/DDBJ databases">
        <authorList>
            <person name="Chiriac C."/>
            <person name="Salcher M."/>
            <person name="Ghai R."/>
            <person name="Kavagutti S V."/>
        </authorList>
    </citation>
    <scope>NUCLEOTIDE SEQUENCE</scope>
</reference>